<protein>
    <submittedName>
        <fullName evidence="2">Uncharacterized protein</fullName>
    </submittedName>
</protein>
<dbReference type="Gene3D" id="3.30.450.20">
    <property type="entry name" value="PAS domain"/>
    <property type="match status" value="1"/>
</dbReference>
<organism evidence="2 3">
    <name type="scientific">Oliverpabstia intestinalis</name>
    <dbReference type="NCBI Taxonomy" id="2606633"/>
    <lineage>
        <taxon>Bacteria</taxon>
        <taxon>Bacillati</taxon>
        <taxon>Bacillota</taxon>
        <taxon>Clostridia</taxon>
        <taxon>Lachnospirales</taxon>
        <taxon>Lachnospiraceae</taxon>
        <taxon>Oliverpabstia</taxon>
    </lineage>
</organism>
<name>A0A7X2TLL1_9FIRM</name>
<dbReference type="RefSeq" id="WP_154431726.1">
    <property type="nucleotide sequence ID" value="NZ_JBQHQP010000013.1"/>
</dbReference>
<comment type="caution">
    <text evidence="2">The sequence shown here is derived from an EMBL/GenBank/DDBJ whole genome shotgun (WGS) entry which is preliminary data.</text>
</comment>
<keyword evidence="3" id="KW-1185">Reference proteome</keyword>
<keyword evidence="1" id="KW-1133">Transmembrane helix</keyword>
<feature type="transmembrane region" description="Helical" evidence="1">
    <location>
        <begin position="171"/>
        <end position="188"/>
    </location>
</feature>
<dbReference type="Proteomes" id="UP000440513">
    <property type="component" value="Unassembled WGS sequence"/>
</dbReference>
<sequence length="219" mass="24784">MLFIMLTILYAHYRNGIRNFDQIDKYIDGLSDNASSHVADVLADKCSSIESVAYLYGKSIKNTDVDLDLLAGLEEKSRFNIIRFISLDGTDYASDGKVTNVKDRDYFKRGMNGQSGICEVLKSRITGEKLIGFYAPVYFENKICGITIGFLTESTVSDIIVRSANRDSRRTFWIITVIFVVFLIYLIITYRKDAKVRSEELAYNKVNLLMRSVSGSDGQ</sequence>
<keyword evidence="1" id="KW-0812">Transmembrane</keyword>
<evidence type="ECO:0000256" key="1">
    <source>
        <dbReference type="SAM" id="Phobius"/>
    </source>
</evidence>
<evidence type="ECO:0000313" key="2">
    <source>
        <dbReference type="EMBL" id="MST66070.1"/>
    </source>
</evidence>
<reference evidence="2 3" key="1">
    <citation type="submission" date="2019-08" db="EMBL/GenBank/DDBJ databases">
        <title>In-depth cultivation of the pig gut microbiome towards novel bacterial diversity and tailored functional studies.</title>
        <authorList>
            <person name="Wylensek D."/>
            <person name="Hitch T.C.A."/>
            <person name="Clavel T."/>
        </authorList>
    </citation>
    <scope>NUCLEOTIDE SEQUENCE [LARGE SCALE GENOMIC DNA]</scope>
    <source>
        <strain evidence="2 3">BSM-380-WT-5A</strain>
    </source>
</reference>
<dbReference type="AlphaFoldDB" id="A0A7X2TLL1"/>
<proteinExistence type="predicted"/>
<dbReference type="EMBL" id="VUMS01000007">
    <property type="protein sequence ID" value="MST66070.1"/>
    <property type="molecule type" value="Genomic_DNA"/>
</dbReference>
<keyword evidence="1" id="KW-0472">Membrane</keyword>
<accession>A0A7X2TLL1</accession>
<gene>
    <name evidence="2" type="ORF">FYJ57_04845</name>
</gene>
<evidence type="ECO:0000313" key="3">
    <source>
        <dbReference type="Proteomes" id="UP000440513"/>
    </source>
</evidence>